<dbReference type="PANTHER" id="PTHR43194:SF2">
    <property type="entry name" value="PEROXISOMAL MEMBRANE PROTEIN LPX1"/>
    <property type="match status" value="1"/>
</dbReference>
<dbReference type="GeneID" id="61294875"/>
<proteinExistence type="predicted"/>
<dbReference type="OrthoDB" id="9785847at2"/>
<evidence type="ECO:0000313" key="2">
    <source>
        <dbReference type="EMBL" id="SGY86869.1"/>
    </source>
</evidence>
<dbReference type="InterPro" id="IPR029058">
    <property type="entry name" value="AB_hydrolase_fold"/>
</dbReference>
<name>A0A1L0AI20_9GAMM</name>
<dbReference type="Proteomes" id="UP000183794">
    <property type="component" value="Unassembled WGS sequence"/>
</dbReference>
<dbReference type="RefSeq" id="WP_045109874.1">
    <property type="nucleotide sequence ID" value="NZ_CAWQZC010000041.1"/>
</dbReference>
<dbReference type="InterPro" id="IPR050228">
    <property type="entry name" value="Carboxylesterase_BioH"/>
</dbReference>
<dbReference type="AlphaFoldDB" id="A0A1L0AI20"/>
<protein>
    <submittedName>
        <fullName evidence="3">Esterase/lipase</fullName>
    </submittedName>
</protein>
<reference evidence="3 5" key="2">
    <citation type="submission" date="2016-11" db="EMBL/GenBank/DDBJ databases">
        <authorList>
            <person name="Jaros S."/>
            <person name="Januszkiewicz K."/>
            <person name="Wedrychowicz H."/>
        </authorList>
    </citation>
    <scope>NUCLEOTIDE SEQUENCE [LARGE SCALE GENOMIC DNA]</scope>
    <source>
        <strain evidence="3">NVI 5450</strain>
    </source>
</reference>
<dbReference type="EMBL" id="FPLJ01000031">
    <property type="protein sequence ID" value="SGY86869.1"/>
    <property type="molecule type" value="Genomic_DNA"/>
</dbReference>
<evidence type="ECO:0000313" key="5">
    <source>
        <dbReference type="Proteomes" id="UP000183794"/>
    </source>
</evidence>
<dbReference type="Gene3D" id="3.40.50.1820">
    <property type="entry name" value="alpha/beta hydrolase"/>
    <property type="match status" value="1"/>
</dbReference>
<dbReference type="Pfam" id="PF12146">
    <property type="entry name" value="Hydrolase_4"/>
    <property type="match status" value="1"/>
</dbReference>
<dbReference type="Proteomes" id="UP000182660">
    <property type="component" value="Unassembled WGS sequence"/>
</dbReference>
<dbReference type="SUPFAM" id="SSF53474">
    <property type="entry name" value="alpha/beta-Hydrolases"/>
    <property type="match status" value="1"/>
</dbReference>
<organism evidence="3 5">
    <name type="scientific">Moritella viscosa</name>
    <dbReference type="NCBI Taxonomy" id="80854"/>
    <lineage>
        <taxon>Bacteria</taxon>
        <taxon>Pseudomonadati</taxon>
        <taxon>Pseudomonadota</taxon>
        <taxon>Gammaproteobacteria</taxon>
        <taxon>Alteromonadales</taxon>
        <taxon>Moritellaceae</taxon>
        <taxon>Moritella</taxon>
    </lineage>
</organism>
<feature type="domain" description="Serine aminopeptidase S33" evidence="1">
    <location>
        <begin position="83"/>
        <end position="205"/>
    </location>
</feature>
<evidence type="ECO:0000313" key="4">
    <source>
        <dbReference type="Proteomes" id="UP000182660"/>
    </source>
</evidence>
<evidence type="ECO:0000313" key="3">
    <source>
        <dbReference type="EMBL" id="SGY90408.1"/>
    </source>
</evidence>
<sequence length="281" mass="31227">MSSNIYFNTRKKFTMRRSMINIGSRLHHSIAPAHALKTAKNLLLTPVRSTSKHEDPVGLLRSTHMTSEGRLNTYQMGNGPVWILSHGWSGSASQFFPLMEHIAEQGFTALAYDHPAHGQSEGRHAHLPAFVQAFDELVDNVDDVVGIIAHSMGSASVLESRHPKVQALPFLLIAPVLNYVDNLYEMVGKSGYSMKLFGALVKNIEDKYQYSLETIKPYEKLISRQHKTVIVHDKRDRFANFNTSESAAGEAININLIPTKGQGHGRVIQCDSTMAAFDSLV</sequence>
<evidence type="ECO:0000259" key="1">
    <source>
        <dbReference type="Pfam" id="PF12146"/>
    </source>
</evidence>
<dbReference type="InterPro" id="IPR022742">
    <property type="entry name" value="Hydrolase_4"/>
</dbReference>
<dbReference type="EMBL" id="FPLD01000036">
    <property type="protein sequence ID" value="SGY90408.1"/>
    <property type="molecule type" value="Genomic_DNA"/>
</dbReference>
<accession>A0A1L0AI20</accession>
<keyword evidence="4" id="KW-1185">Reference proteome</keyword>
<reference evidence="2 4" key="1">
    <citation type="submission" date="2016-11" db="EMBL/GenBank/DDBJ databases">
        <authorList>
            <person name="Klemetsen T."/>
        </authorList>
    </citation>
    <scope>NUCLEOTIDE SEQUENCE [LARGE SCALE GENOMIC DNA]</scope>
    <source>
        <strain evidence="2">MT 2528</strain>
    </source>
</reference>
<dbReference type="PANTHER" id="PTHR43194">
    <property type="entry name" value="HYDROLASE ALPHA/BETA FOLD FAMILY"/>
    <property type="match status" value="1"/>
</dbReference>
<gene>
    <name evidence="2" type="ORF">MT2528_1150</name>
    <name evidence="3" type="ORF">NVI5450_1120</name>
</gene>